<dbReference type="Gene3D" id="2.40.170.20">
    <property type="entry name" value="TonB-dependent receptor, beta-barrel domain"/>
    <property type="match status" value="1"/>
</dbReference>
<feature type="non-terminal residue" evidence="4">
    <location>
        <position position="1"/>
    </location>
</feature>
<dbReference type="SUPFAM" id="SSF56935">
    <property type="entry name" value="Porins"/>
    <property type="match status" value="1"/>
</dbReference>
<comment type="caution">
    <text evidence="4">The sequence shown here is derived from an EMBL/GenBank/DDBJ whole genome shotgun (WGS) entry which is preliminary data.</text>
</comment>
<organism evidence="4 5">
    <name type="scientific">Bacteroides ovatus</name>
    <dbReference type="NCBI Taxonomy" id="28116"/>
    <lineage>
        <taxon>Bacteria</taxon>
        <taxon>Pseudomonadati</taxon>
        <taxon>Bacteroidota</taxon>
        <taxon>Bacteroidia</taxon>
        <taxon>Bacteroidales</taxon>
        <taxon>Bacteroidaceae</taxon>
        <taxon>Bacteroides</taxon>
    </lineage>
</organism>
<dbReference type="AlphaFoldDB" id="A0A5M5BZY6"/>
<protein>
    <submittedName>
        <fullName evidence="4">SusC/RagA family TonB-linked outer membrane protein</fullName>
    </submittedName>
</protein>
<dbReference type="InterPro" id="IPR023996">
    <property type="entry name" value="TonB-dep_OMP_SusC/RagA"/>
</dbReference>
<proteinExistence type="predicted"/>
<evidence type="ECO:0000256" key="1">
    <source>
        <dbReference type="ARBA" id="ARBA00004442"/>
    </source>
</evidence>
<accession>A0A5M5BZY6</accession>
<dbReference type="Proteomes" id="UP000323717">
    <property type="component" value="Unassembled WGS sequence"/>
</dbReference>
<dbReference type="GO" id="GO:0009279">
    <property type="term" value="C:cell outer membrane"/>
    <property type="evidence" value="ECO:0007669"/>
    <property type="project" value="UniProtKB-SubCell"/>
</dbReference>
<dbReference type="NCBIfam" id="TIGR04056">
    <property type="entry name" value="OMP_RagA_SusC"/>
    <property type="match status" value="1"/>
</dbReference>
<dbReference type="InterPro" id="IPR036942">
    <property type="entry name" value="Beta-barrel_TonB_sf"/>
</dbReference>
<keyword evidence="3" id="KW-0998">Cell outer membrane</keyword>
<evidence type="ECO:0000313" key="5">
    <source>
        <dbReference type="Proteomes" id="UP000323717"/>
    </source>
</evidence>
<evidence type="ECO:0000256" key="2">
    <source>
        <dbReference type="ARBA" id="ARBA00023136"/>
    </source>
</evidence>
<reference evidence="4 5" key="1">
    <citation type="journal article" date="2019" name="Nat. Med.">
        <title>A library of human gut bacterial isolates paired with longitudinal multiomics data enables mechanistic microbiome research.</title>
        <authorList>
            <person name="Poyet M."/>
            <person name="Groussin M."/>
            <person name="Gibbons S.M."/>
            <person name="Avila-Pacheco J."/>
            <person name="Jiang X."/>
            <person name="Kearney S.M."/>
            <person name="Perrotta A.R."/>
            <person name="Berdy B."/>
            <person name="Zhao S."/>
            <person name="Lieberman T.D."/>
            <person name="Swanson P.K."/>
            <person name="Smith M."/>
            <person name="Roesemann S."/>
            <person name="Alexander J.E."/>
            <person name="Rich S.A."/>
            <person name="Livny J."/>
            <person name="Vlamakis H."/>
            <person name="Clish C."/>
            <person name="Bullock K."/>
            <person name="Deik A."/>
            <person name="Scott J."/>
            <person name="Pierce K.A."/>
            <person name="Xavier R.J."/>
            <person name="Alm E.J."/>
        </authorList>
    </citation>
    <scope>NUCLEOTIDE SEQUENCE [LARGE SCALE GENOMIC DNA]</scope>
    <source>
        <strain evidence="4 5">BIOML-A163</strain>
    </source>
</reference>
<sequence>WKDAIMNNSTTSQAYNLNVTGGGRVAQYFVSLGYYSENGLFKTSDANSYNTNFKYNRYLITSKVNINVTDEFKVSMSLMGRIEEGNQPGGISGTGYSDLLSNVWQTPNNAYPVLNPNGTYGGNASYTQNLYAQTTGSGYISSNTRDVVGTINLKYDFDKLVRGLSVGATGNISSQVRNAIVRTKQAQVFQYSITQQGNEAYDKYGDVSSQTNSYRSVSTYQYMYGKMYVDWERQFGMHGVKASLWGDTRTILNNYDLPMIPSNIGQKVEYNYDNKYFAQAAVTESYYNRYDNGRRWGTFWAVGLGWDISKEKFMEASKIDQLKLRATYGHTGNGIDNAGYFSYLKRYNEDGGFWYSNGTSMSNGGSVSEISPLANTLLTWEKGRKVNVGLDLTLLKNRLTLSADYYNDYYYDILQSRGKSIELLGIAYPAENIGKTRYYGLETQLSWQDHIGKVNYYVSANWSMEQNKRLFMDEQYVPYDYLKMTGQPTGTIYGLVATGFLTAKDIADGYPVMNGFNNIQAGDVKYKDMNGDGEINEFDRTVIGGDKPTCYFGIDLGFEWKGLEVTALIQGAYNRDLYNSDRTLLEGFQVIGQSYGQAYTNLLNRWTPETAETATYPRLTAGGNMYNYGNNWNSSLFVQNGNYIRLKNATVSYKLPENFCRNYLGGLRVKIFVQGQNLLTWSRTRLQDPEVTFTSYPLQRTITTGINLNF</sequence>
<gene>
    <name evidence="4" type="ORF">F3D71_17815</name>
</gene>
<comment type="subcellular location">
    <subcellularLocation>
        <location evidence="1">Cell outer membrane</location>
    </subcellularLocation>
</comment>
<evidence type="ECO:0000256" key="3">
    <source>
        <dbReference type="ARBA" id="ARBA00023237"/>
    </source>
</evidence>
<evidence type="ECO:0000313" key="4">
    <source>
        <dbReference type="EMBL" id="KAA3946982.1"/>
    </source>
</evidence>
<name>A0A5M5BZY6_BACOV</name>
<keyword evidence="2" id="KW-0472">Membrane</keyword>
<dbReference type="EMBL" id="VWLE01000286">
    <property type="protein sequence ID" value="KAA3946982.1"/>
    <property type="molecule type" value="Genomic_DNA"/>
</dbReference>